<organism evidence="2">
    <name type="scientific">Roseihalotalea indica</name>
    <dbReference type="NCBI Taxonomy" id="2867963"/>
    <lineage>
        <taxon>Bacteria</taxon>
        <taxon>Pseudomonadati</taxon>
        <taxon>Bacteroidota</taxon>
        <taxon>Cytophagia</taxon>
        <taxon>Cytophagales</taxon>
        <taxon>Catalimonadaceae</taxon>
        <taxon>Roseihalotalea</taxon>
    </lineage>
</organism>
<sequence length="143" mass="15507">MKAIVTVLSLVFGVLLNTLEAEAQCDPSVYTEACIPQLADGFNFVKSYEVNGEGGAKDKIEYSYVFAKGTQYFLNICAEGSETDGIVVSLYDSNRKKVGTSFANGNFNRGIIYPCNATGIYYITFTFEGSQSHCGGAVLGFKR</sequence>
<dbReference type="EMBL" id="CP120682">
    <property type="protein sequence ID" value="WKN35552.1"/>
    <property type="molecule type" value="Genomic_DNA"/>
</dbReference>
<name>A0AA49GJU5_9BACT</name>
<protein>
    <submittedName>
        <fullName evidence="2">Uncharacterized protein</fullName>
    </submittedName>
</protein>
<evidence type="ECO:0000313" key="2">
    <source>
        <dbReference type="EMBL" id="WKN35552.1"/>
    </source>
</evidence>
<keyword evidence="1" id="KW-0732">Signal</keyword>
<proteinExistence type="predicted"/>
<reference evidence="2" key="2">
    <citation type="journal article" date="2024" name="Antonie Van Leeuwenhoek">
        <title>Roseihalotalea indica gen. nov., sp. nov., a halophilic Bacteroidetes from mesopelagic Southwest Indian Ocean with higher carbohydrate metabolic potential.</title>
        <authorList>
            <person name="Chen B."/>
            <person name="Zhang M."/>
            <person name="Lin D."/>
            <person name="Ye J."/>
            <person name="Tang K."/>
        </authorList>
    </citation>
    <scope>NUCLEOTIDE SEQUENCE</scope>
    <source>
        <strain evidence="2">TK19036</strain>
    </source>
</reference>
<accession>A0AA49GJU5</accession>
<reference evidence="2" key="1">
    <citation type="journal article" date="2023" name="Comput. Struct. Biotechnol. J.">
        <title>Discovery of a novel marine Bacteroidetes with a rich repertoire of carbohydrate-active enzymes.</title>
        <authorList>
            <person name="Chen B."/>
            <person name="Liu G."/>
            <person name="Chen Q."/>
            <person name="Wang H."/>
            <person name="Liu L."/>
            <person name="Tang K."/>
        </authorList>
    </citation>
    <scope>NUCLEOTIDE SEQUENCE</scope>
    <source>
        <strain evidence="2">TK19036</strain>
    </source>
</reference>
<evidence type="ECO:0000256" key="1">
    <source>
        <dbReference type="SAM" id="SignalP"/>
    </source>
</evidence>
<gene>
    <name evidence="2" type="ORF">K4G66_24570</name>
</gene>
<feature type="signal peptide" evidence="1">
    <location>
        <begin position="1"/>
        <end position="23"/>
    </location>
</feature>
<dbReference type="AlphaFoldDB" id="A0AA49GJU5"/>
<feature type="chain" id="PRO_5041337936" evidence="1">
    <location>
        <begin position="24"/>
        <end position="143"/>
    </location>
</feature>